<keyword evidence="4" id="KW-1185">Reference proteome</keyword>
<dbReference type="InterPro" id="IPR002347">
    <property type="entry name" value="SDR_fam"/>
</dbReference>
<protein>
    <submittedName>
        <fullName evidence="3">SDR family oxidoreductase</fullName>
    </submittedName>
</protein>
<dbReference type="Pfam" id="PF13561">
    <property type="entry name" value="adh_short_C2"/>
    <property type="match status" value="1"/>
</dbReference>
<dbReference type="PANTHER" id="PTHR43669">
    <property type="entry name" value="5-KETO-D-GLUCONATE 5-REDUCTASE"/>
    <property type="match status" value="1"/>
</dbReference>
<dbReference type="EMBL" id="BAAAHK010000011">
    <property type="protein sequence ID" value="GAA0948806.1"/>
    <property type="molecule type" value="Genomic_DNA"/>
</dbReference>
<proteinExistence type="inferred from homology"/>
<dbReference type="Gene3D" id="3.40.50.720">
    <property type="entry name" value="NAD(P)-binding Rossmann-like Domain"/>
    <property type="match status" value="1"/>
</dbReference>
<sequence length="292" mass="29800">MPVELGMHGQPLAAAATDSGGSAFQCGASGRMARTIGEGEYWDMSVCIVTGGGGPRIGNGICRALSSKGWTVVVADRDLAAAVGVADELRAAGGEAVAMELDVTDVESVRGVVAATVAEFGRIDGLVNSAGVGSRGDGAEASPEEFDRVNGINYRGPWTCIREVVPVMVEGGGGSIVNIGSVHSAGAADTFTLYAGTKAALAALSRGIARDYGRRGIRCNIVHPGAVEVRGNEHVLDEFVAKQQMLPAAVEAIDIGNAVAFLLSAEARAITGVELFVDAGTTAMLFSNGFTD</sequence>
<dbReference type="PRINTS" id="PR00081">
    <property type="entry name" value="GDHRDH"/>
</dbReference>
<organism evidence="3 4">
    <name type="scientific">Kribbella koreensis</name>
    <dbReference type="NCBI Taxonomy" id="57909"/>
    <lineage>
        <taxon>Bacteria</taxon>
        <taxon>Bacillati</taxon>
        <taxon>Actinomycetota</taxon>
        <taxon>Actinomycetes</taxon>
        <taxon>Propionibacteriales</taxon>
        <taxon>Kribbellaceae</taxon>
        <taxon>Kribbella</taxon>
    </lineage>
</organism>
<dbReference type="CDD" id="cd05233">
    <property type="entry name" value="SDR_c"/>
    <property type="match status" value="1"/>
</dbReference>
<name>A0ABP4BBQ2_9ACTN</name>
<evidence type="ECO:0000256" key="1">
    <source>
        <dbReference type="ARBA" id="ARBA00006484"/>
    </source>
</evidence>
<evidence type="ECO:0000313" key="3">
    <source>
        <dbReference type="EMBL" id="GAA0948806.1"/>
    </source>
</evidence>
<accession>A0ABP4BBQ2</accession>
<comment type="similarity">
    <text evidence="1">Belongs to the short-chain dehydrogenases/reductases (SDR) family.</text>
</comment>
<reference evidence="4" key="1">
    <citation type="journal article" date="2019" name="Int. J. Syst. Evol. Microbiol.">
        <title>The Global Catalogue of Microorganisms (GCM) 10K type strain sequencing project: providing services to taxonomists for standard genome sequencing and annotation.</title>
        <authorList>
            <consortium name="The Broad Institute Genomics Platform"/>
            <consortium name="The Broad Institute Genome Sequencing Center for Infectious Disease"/>
            <person name="Wu L."/>
            <person name="Ma J."/>
        </authorList>
    </citation>
    <scope>NUCLEOTIDE SEQUENCE [LARGE SCALE GENOMIC DNA]</scope>
    <source>
        <strain evidence="4">JCM 10977</strain>
    </source>
</reference>
<evidence type="ECO:0000313" key="4">
    <source>
        <dbReference type="Proteomes" id="UP001500542"/>
    </source>
</evidence>
<evidence type="ECO:0000256" key="2">
    <source>
        <dbReference type="ARBA" id="ARBA00023002"/>
    </source>
</evidence>
<dbReference type="SUPFAM" id="SSF51735">
    <property type="entry name" value="NAD(P)-binding Rossmann-fold domains"/>
    <property type="match status" value="1"/>
</dbReference>
<dbReference type="PANTHER" id="PTHR43669:SF8">
    <property type="entry name" value="SHORT-CHAIN TYPE DEHYDROGENASE_REDUCTASE-RELATED"/>
    <property type="match status" value="1"/>
</dbReference>
<dbReference type="InterPro" id="IPR020904">
    <property type="entry name" value="Sc_DH/Rdtase_CS"/>
</dbReference>
<dbReference type="PRINTS" id="PR00080">
    <property type="entry name" value="SDRFAMILY"/>
</dbReference>
<comment type="caution">
    <text evidence="3">The sequence shown here is derived from an EMBL/GenBank/DDBJ whole genome shotgun (WGS) entry which is preliminary data.</text>
</comment>
<dbReference type="PROSITE" id="PS00061">
    <property type="entry name" value="ADH_SHORT"/>
    <property type="match status" value="1"/>
</dbReference>
<dbReference type="InterPro" id="IPR036291">
    <property type="entry name" value="NAD(P)-bd_dom_sf"/>
</dbReference>
<dbReference type="Proteomes" id="UP001500542">
    <property type="component" value="Unassembled WGS sequence"/>
</dbReference>
<gene>
    <name evidence="3" type="ORF">GCM10009554_46830</name>
</gene>
<keyword evidence="2" id="KW-0560">Oxidoreductase</keyword>